<evidence type="ECO:0000313" key="3">
    <source>
        <dbReference type="Proteomes" id="UP000663942"/>
    </source>
</evidence>
<accession>A0ABX7SRV9</accession>
<name>A0ABX7SRV9_9CAUL</name>
<evidence type="ECO:0000313" key="2">
    <source>
        <dbReference type="EMBL" id="QTC89178.1"/>
    </source>
</evidence>
<keyword evidence="1" id="KW-1133">Transmembrane helix</keyword>
<sequence>MADDMEHLIRTRLSDEPQLDDLEDAVWSLVDRRKTEAHMGRIQGAAMALALVVGLTNGSLMLLAPKPQPSEMRIFSVAASGLSPLAGMDARR</sequence>
<gene>
    <name evidence="2" type="ORF">IFE19_07580</name>
</gene>
<reference evidence="2 3" key="1">
    <citation type="submission" date="2020-09" db="EMBL/GenBank/DDBJ databases">
        <title>Brevundimonas sp. LVF1 isolated from an oligotrophic pond in Goettingen, Germany.</title>
        <authorList>
            <person name="Friedrich I."/>
            <person name="Klassen A."/>
            <person name="Neubauer H."/>
            <person name="Schneider D."/>
            <person name="Hertel R."/>
            <person name="Daniel R."/>
        </authorList>
    </citation>
    <scope>NUCLEOTIDE SEQUENCE [LARGE SCALE GENOMIC DNA]</scope>
    <source>
        <strain evidence="2 3">LVF1</strain>
    </source>
</reference>
<evidence type="ECO:0000256" key="1">
    <source>
        <dbReference type="SAM" id="Phobius"/>
    </source>
</evidence>
<keyword evidence="1" id="KW-0812">Transmembrane</keyword>
<dbReference type="Proteomes" id="UP000663942">
    <property type="component" value="Chromosome"/>
</dbReference>
<protein>
    <submittedName>
        <fullName evidence="2">Uncharacterized protein</fullName>
    </submittedName>
</protein>
<proteinExistence type="predicted"/>
<keyword evidence="1" id="KW-0472">Membrane</keyword>
<dbReference type="RefSeq" id="WP_207826920.1">
    <property type="nucleotide sequence ID" value="NZ_CP062006.1"/>
</dbReference>
<feature type="transmembrane region" description="Helical" evidence="1">
    <location>
        <begin position="42"/>
        <end position="64"/>
    </location>
</feature>
<dbReference type="EMBL" id="CP062006">
    <property type="protein sequence ID" value="QTC89178.1"/>
    <property type="molecule type" value="Genomic_DNA"/>
</dbReference>
<keyword evidence="3" id="KW-1185">Reference proteome</keyword>
<organism evidence="2 3">
    <name type="scientific">Brevundimonas pondensis</name>
    <dbReference type="NCBI Taxonomy" id="2774189"/>
    <lineage>
        <taxon>Bacteria</taxon>
        <taxon>Pseudomonadati</taxon>
        <taxon>Pseudomonadota</taxon>
        <taxon>Alphaproteobacteria</taxon>
        <taxon>Caulobacterales</taxon>
        <taxon>Caulobacteraceae</taxon>
        <taxon>Brevundimonas</taxon>
    </lineage>
</organism>